<dbReference type="EMBL" id="JRES01000760">
    <property type="protein sequence ID" value="KNC28549.1"/>
    <property type="molecule type" value="Genomic_DNA"/>
</dbReference>
<dbReference type="InterPro" id="IPR036697">
    <property type="entry name" value="Hemocyanin_N_sf"/>
</dbReference>
<comment type="catalytic activity">
    <reaction evidence="32">
        <text>L-tyrosyl-[protein] + ATP = O-phospho-L-tyrosyl-[protein] + ADP + H(+)</text>
        <dbReference type="Rhea" id="RHEA:10596"/>
        <dbReference type="Rhea" id="RHEA-COMP:10136"/>
        <dbReference type="Rhea" id="RHEA-COMP:20101"/>
        <dbReference type="ChEBI" id="CHEBI:15378"/>
        <dbReference type="ChEBI" id="CHEBI:30616"/>
        <dbReference type="ChEBI" id="CHEBI:46858"/>
        <dbReference type="ChEBI" id="CHEBI:61978"/>
        <dbReference type="ChEBI" id="CHEBI:456216"/>
        <dbReference type="EC" id="2.7.10.1"/>
    </reaction>
</comment>
<evidence type="ECO:0000256" key="35">
    <source>
        <dbReference type="SAM" id="MobiDB-lite"/>
    </source>
</evidence>
<feature type="domain" description="Protein kinase" evidence="37">
    <location>
        <begin position="1668"/>
        <end position="1957"/>
    </location>
</feature>
<proteinExistence type="inferred from homology"/>
<keyword evidence="10" id="KW-0962">Peroxisome biogenesis</keyword>
<evidence type="ECO:0000256" key="6">
    <source>
        <dbReference type="ARBA" id="ARBA00022448"/>
    </source>
</evidence>
<dbReference type="InterPro" id="IPR050122">
    <property type="entry name" value="RTK"/>
</dbReference>
<feature type="domain" description="Ig-like" evidence="38">
    <location>
        <begin position="1436"/>
        <end position="1540"/>
    </location>
</feature>
<feature type="region of interest" description="Disordered" evidence="35">
    <location>
        <begin position="2665"/>
        <end position="2726"/>
    </location>
</feature>
<dbReference type="GO" id="GO:0005007">
    <property type="term" value="F:fibroblast growth factor receptor activity"/>
    <property type="evidence" value="ECO:0007669"/>
    <property type="project" value="UniProtKB-ARBA"/>
</dbReference>
<evidence type="ECO:0000313" key="39">
    <source>
        <dbReference type="EMBL" id="KNC28549.1"/>
    </source>
</evidence>
<dbReference type="InterPro" id="IPR003593">
    <property type="entry name" value="AAA+_ATPase"/>
</dbReference>
<dbReference type="InterPro" id="IPR041569">
    <property type="entry name" value="AAA_lid_3"/>
</dbReference>
<dbReference type="Pfam" id="PF17862">
    <property type="entry name" value="AAA_lid_3"/>
    <property type="match status" value="1"/>
</dbReference>
<comment type="subcellular location">
    <subcellularLocation>
        <location evidence="2">Cytoplasm</location>
        <location evidence="2">Cytosol</location>
    </subcellularLocation>
    <subcellularLocation>
        <location evidence="1">Membrane</location>
        <topology evidence="1">Single-pass membrane protein</topology>
    </subcellularLocation>
    <subcellularLocation>
        <location evidence="30">Peroxisome membrane</location>
    </subcellularLocation>
</comment>
<dbReference type="Pfam" id="PF07679">
    <property type="entry name" value="I-set"/>
    <property type="match status" value="4"/>
</dbReference>
<evidence type="ECO:0000256" key="22">
    <source>
        <dbReference type="ARBA" id="ARBA00023137"/>
    </source>
</evidence>
<keyword evidence="16" id="KW-0418">Kinase</keyword>
<sequence>MFKRTFKIVFRPVKNNFILLPENYYKVVSTYDTGCLSLQYNAHIHYVSWAPNSGAVKETEIAINARVAKEIGLNENDMVKCALVADAPLLRNVFVTPVSAKDWEIIELSSEKISESVLDQTRIINSNQMLIVWINKSMQVALTVDRIKPSLSYGRIDHNTELVIAPNLYKGISNGDETKEDINDKLFRSNTVAKLGILDEDRQTQRLMRSTTLANIKNLQRSQTLAKTNRQDKMERLKRDLTRELSKFIEFRVISGEWQNDYQISDVFINKINWPSHMDNTTVYSLKTMEEKEYYVRIRLVTHAEIAQTIHPTIEINVNLMKILDLKELEKVVLKPKPNVVNFVEKIELFAHKKTHYKVVENAFKRFVIEKTNRSPMLLNQNEVVRLEEDLVVSVGILPEHFKYCAIDSQFLKESKIYAADLVRKVDDIIDVAANVASPLSVKDLIKLPEFDKSIEKLTTELKSNLCLDSKNGVLRQGNILITGASGTGKSVFVERILDELIRKPYYCYFDIFYCTRSKGRKAESIQKDLRNVFTTCLQNAPSIVVLENLDVLAHATADQATQDGEYFNRIADIVHQLMVQYTSSHPIAVIATVNEVQSLNKRLYSPRGRHLFQTITKLPNLERVDRVLVLKDLCSHIDSEKLDLERFALLTEGYNKGDLVQFVERAIFYAYRISKNQPVLTNEHLKNSLENTNSYCLQGIESHQSSNSATDGEDNLTVEEIPGLEPVVSVLEEVLMWPSRYPTIFNNSPLRNQAGVLLYGPPGTGKTFLVSKLANSWNLRTISVKGPELLAKYIGQSEENVRNLFNRARSAKPCVLFFDEFDSLAPKRGHDSTGVTDRVVNQLLTELDGVEGLQGVTVIAATSRPELLDPALLRSGRIDRLVECSLPDTAARLAIFETLASTLILDESTDFEYFAEKTQNYTGADIQSILTSANMLAVKEAIAEFGHEVDSLQTQQVREGQYVDIVCPFNQPIWYHNEQYLNTNRTFKISTISPDKAGIYSCLSQLPSKQQNDYLKWANVSLQVCSKDSQCQITEIKTLKLKDSTDLNKKPYTLSGKKEAEIVYSSGEIDNIEESLNLPPKFKSNQLYNTTQKYSGGTAMFNCNAYSHIAANISWTFNNRSLDLASTKYKIKKWSISVQDLQSQDSGEYACTICNIYGCIYRSSILNVLERESSPPIIREGSVVNQTVMADDNVKFECDVISALEPHIVWYYHTDLLNFTEDHAFDVRHNPNALKLLTSADEPYILRLGSVQEEDQGWYSCIAANSLGEAVASYYLSLMSPDTYVNDTLEPEDDLRNQAVTVTTVDFNTFNMEQNDNDESSDHDSDNKSSDNEEDKPPQFKNLNKLMQHWHKPSGSSIQLLCPATGHPQPNITWTRNNTEIERHIGKVTYKKWSIQMDDAITKDSGVYKCTVCNYLGCIEHSTKVTVSDRLRSRPIISDKFPQNQTVLTNSSTYLECRVVSDLEPYIVWLKYTKRNESIEKLEKVVPNFSNDQSMLSKDVVIMERDPDHPNLLNFTKVSHEDEGWYTCVAASSLGQTVASAYLKVVDKLPHRDGLQRGHPVTITAVAIVVVLLFLLGTIFVIYVMRNLKHEKLLKQRIETVHQWTKKVIIYKPPPSEGSSCDLQMPVIKIEKQRTTFTTNSSSDPNQGFNEYEFPLDSNWEIPRSQLSLGSTLGEGAFGRVVMAQGTNLPRVSANNSAGGTIVAVKMVKEEHTDADMASLVREMEVMKMIGKHINIINLLGCCSQNGPLWVIVEFAPHGNLKDFLKKNRPLSNWGSCSLKRNSEYLDDKTHLTEKHLISFAFQIARGMEYLASRRCIHRDLAARNVLVSDDYVMKIADFGLARDIQDTDYYRKNTNGRLPIKWMAPESLQEKFYDSQSDVWSYGVLLWEIMTYGEQPYPNIMSAEELYSYLITGQRMEKPPRCSLNIYMLMRQCWHFDSTARPTFNEIVENLDKILQMTSNTTNEEYLDLSMPMLETPPSSSDEESDAETFRENSLRYQCKELEMIRYRGDRRDNEIVIGQRQELTELLALDVVASERYKVSHCTKIEDGLFLLVMQRIFIILLGLASLVAGGVILDRGRVGLTGQVGLGLQTMQGIQGGVGGMGIGIGSGTGQTLSRDELLRQKFILDVLHLVYQPLQQQELLQLDDANTVANEDLYMRPLTREMLMVLDMIRNNQMLGKQTICRIAYDSHMQQMLGLYRLLVNARDFQTFQRLVVYARQNVNTEMFVNSLILALGERNDTQMLIVPALYEVLAEIYQQDQVINQVIDQVHQMESGSSSVRPQLMDVIGMGHQNRFLADQQQQQGGLLGVLNRSQLWMPWREFHRQLAWRKMMLGGRGPGMMGSNVVQQQGQIQQDKLEIPLAGSGLLSQDIGLKAYVNILIDELIVNQDNVRNSQHQQPIGIGGNLQGQRGQINRAGYNDNMHSSAGISGGRGQSHSFGGFGNYQQGGILSGQRDNVVGGFGKHGGDNDDNDYQQRGFLSGRRENTLGGGRTNTLGGLGRNRGDNDYYQQGGIQSGRHDNILEGGVNNDRLLFVGRRQRGNDVNVNDDLNRNNMGGRRMDLDTDELQGNGGRRLGGLDIDYEHAMDRNRVMAGGRRQTQTQNKNIYDNDDLQMGGGRRYFGNMQRNQGQNAGSNLQERENGINTVSANDARLLFVGRRRKDPNNVQTISGGNIHDDDDDDRISGGRRVSKDDKNEERQNKNKYHYKDDDEDSQYDRRRENSERYINVNRRGMFLDQNPNDDYNDLPWNRQQGQYGLNVNGRNNWRQQQIIDDDVYGNLYGKQGQGLGMGVGRGRSDFLNIVNRGQRQPFDNEQDLMWNQGGSLDMHLPTTSIDDERLLHVNRHKLSQVEEGRRVSNAQQDLDDDEEYMYQTYGQGRNSQKNVRGQQQTNYQPNSYDANSRGNQGSNSNRGQNRETTGRRYRRSLINQQQNMDNAEAVSGKLLLYTIQQLVARLNVERIALGQPQLVDDSQSNLGQQGLLNYNMGGHLNIGSNDMRGVDVHTVQKIQEILQRIDQVLEQRIGDISVMSYNQKVNEIGLLLAGQIEEIGLVQLLGEILQQGSVQQQHRKGQVANILENQAAQILLAGIVKVIDNKVQQVYRTRKEFINTLEGVTIHDVDVDHLQTYLEYAEVDLSNLLKNNMDQTKEVVGRVPRLNHKNFKIEVDVTSDRQQQVVVRNLLVPKVDGLGNKIPLQERRQNVIVLDITTAQLNPGHNVLKLRSNDITLTARDTTPLTQIYQHVMQALNGNIQLPCNLLVGQTNRLPHRLLLPRGRTNGLPMQLITVITRVQQQSVGLRNQGSSSALDILLLDHLPLNYPLHCDITDLDGVVNMPNLMTAGSTAP</sequence>
<dbReference type="SUPFAM" id="SSF54585">
    <property type="entry name" value="Cdc48 domain 2-like"/>
    <property type="match status" value="1"/>
</dbReference>
<keyword evidence="12 36" id="KW-0812">Transmembrane</keyword>
<dbReference type="PROSITE" id="PS00109">
    <property type="entry name" value="PROTEIN_KINASE_TYR"/>
    <property type="match status" value="1"/>
</dbReference>
<keyword evidence="18 34" id="KW-0067">ATP-binding</keyword>
<keyword evidence="8" id="KW-0963">Cytoplasm</keyword>
<evidence type="ECO:0000256" key="12">
    <source>
        <dbReference type="ARBA" id="ARBA00022692"/>
    </source>
</evidence>
<dbReference type="InterPro" id="IPR027417">
    <property type="entry name" value="P-loop_NTPase"/>
</dbReference>
<dbReference type="SMART" id="SM00219">
    <property type="entry name" value="TyrKc"/>
    <property type="match status" value="1"/>
</dbReference>
<dbReference type="PROSITE" id="PS00107">
    <property type="entry name" value="PROTEIN_KINASE_ATP"/>
    <property type="match status" value="1"/>
</dbReference>
<dbReference type="PROSITE" id="PS00674">
    <property type="entry name" value="AAA"/>
    <property type="match status" value="1"/>
</dbReference>
<dbReference type="GO" id="GO:0005886">
    <property type="term" value="C:plasma membrane"/>
    <property type="evidence" value="ECO:0007669"/>
    <property type="project" value="TreeGrafter"/>
</dbReference>
<dbReference type="GO" id="GO:0015031">
    <property type="term" value="P:protein transport"/>
    <property type="evidence" value="ECO:0007669"/>
    <property type="project" value="UniProtKB-KW"/>
</dbReference>
<feature type="domain" description="Ig-like" evidence="38">
    <location>
        <begin position="1176"/>
        <end position="1278"/>
    </location>
</feature>
<feature type="region of interest" description="Disordered" evidence="35">
    <location>
        <begin position="2596"/>
        <end position="2615"/>
    </location>
</feature>
<evidence type="ECO:0000256" key="1">
    <source>
        <dbReference type="ARBA" id="ARBA00004167"/>
    </source>
</evidence>
<dbReference type="Pfam" id="PF09262">
    <property type="entry name" value="PEX-1N"/>
    <property type="match status" value="1"/>
</dbReference>
<dbReference type="EC" id="2.7.10.1" evidence="5"/>
<dbReference type="InterPro" id="IPR011009">
    <property type="entry name" value="Kinase-like_dom_sf"/>
</dbReference>
<dbReference type="Gene3D" id="1.20.1370.10">
    <property type="entry name" value="Hemocyanin, N-terminal domain"/>
    <property type="match status" value="1"/>
</dbReference>
<dbReference type="GO" id="GO:0003006">
    <property type="term" value="P:developmental process involved in reproduction"/>
    <property type="evidence" value="ECO:0007669"/>
    <property type="project" value="UniProtKB-ARBA"/>
</dbReference>
<comment type="caution">
    <text evidence="39">The sequence shown here is derived from an EMBL/GenBank/DDBJ whole genome shotgun (WGS) entry which is preliminary data.</text>
</comment>
<dbReference type="GO" id="GO:0048513">
    <property type="term" value="P:animal organ development"/>
    <property type="evidence" value="ECO:0007669"/>
    <property type="project" value="UniProtKB-ARBA"/>
</dbReference>
<evidence type="ECO:0000256" key="17">
    <source>
        <dbReference type="ARBA" id="ARBA00022801"/>
    </source>
</evidence>
<dbReference type="FunFam" id="1.10.510.10:FF:000983">
    <property type="entry name" value="Fibroblast growth factor receptor homolog 2"/>
    <property type="match status" value="1"/>
</dbReference>
<keyword evidence="6" id="KW-0813">Transport</keyword>
<dbReference type="InterPro" id="IPR003598">
    <property type="entry name" value="Ig_sub2"/>
</dbReference>
<dbReference type="GO" id="GO:0043235">
    <property type="term" value="C:receptor complex"/>
    <property type="evidence" value="ECO:0007669"/>
    <property type="project" value="TreeGrafter"/>
</dbReference>
<evidence type="ECO:0000256" key="32">
    <source>
        <dbReference type="ARBA" id="ARBA00051243"/>
    </source>
</evidence>
<feature type="transmembrane region" description="Helical" evidence="36">
    <location>
        <begin position="1562"/>
        <end position="1586"/>
    </location>
</feature>
<keyword evidence="40" id="KW-1185">Reference proteome</keyword>
<dbReference type="InterPro" id="IPR003959">
    <property type="entry name" value="ATPase_AAA_core"/>
</dbReference>
<dbReference type="FunFam" id="2.60.40.10:FF:000016">
    <property type="entry name" value="Fibroblast growth factor receptor"/>
    <property type="match status" value="1"/>
</dbReference>
<dbReference type="Pfam" id="PF07714">
    <property type="entry name" value="PK_Tyr_Ser-Thr"/>
    <property type="match status" value="1"/>
</dbReference>
<feature type="domain" description="Ig-like" evidence="38">
    <location>
        <begin position="1081"/>
        <end position="1168"/>
    </location>
</feature>
<keyword evidence="26" id="KW-0325">Glycoprotein</keyword>
<dbReference type="InterPro" id="IPR029067">
    <property type="entry name" value="CDC48_domain_2-like_sf"/>
</dbReference>
<evidence type="ECO:0000256" key="34">
    <source>
        <dbReference type="PROSITE-ProRule" id="PRU10141"/>
    </source>
</evidence>
<dbReference type="InterPro" id="IPR013783">
    <property type="entry name" value="Ig-like_fold"/>
</dbReference>
<dbReference type="InterPro" id="IPR036179">
    <property type="entry name" value="Ig-like_dom_sf"/>
</dbReference>
<evidence type="ECO:0000256" key="29">
    <source>
        <dbReference type="ARBA" id="ARBA00034532"/>
    </source>
</evidence>
<keyword evidence="13" id="KW-0732">Signal</keyword>
<dbReference type="GO" id="GO:0005524">
    <property type="term" value="F:ATP binding"/>
    <property type="evidence" value="ECO:0007669"/>
    <property type="project" value="UniProtKB-UniRule"/>
</dbReference>
<dbReference type="PRINTS" id="PR00109">
    <property type="entry name" value="TYRKINASE"/>
</dbReference>
<evidence type="ECO:0000256" key="21">
    <source>
        <dbReference type="ARBA" id="ARBA00023136"/>
    </source>
</evidence>
<keyword evidence="23" id="KW-0576">Peroxisome</keyword>
<dbReference type="SMART" id="SM00382">
    <property type="entry name" value="AAA"/>
    <property type="match status" value="2"/>
</dbReference>
<evidence type="ECO:0000256" key="24">
    <source>
        <dbReference type="ARBA" id="ARBA00023157"/>
    </source>
</evidence>
<evidence type="ECO:0000256" key="23">
    <source>
        <dbReference type="ARBA" id="ARBA00023140"/>
    </source>
</evidence>
<keyword evidence="9" id="KW-0597">Phosphoprotein</keyword>
<feature type="region of interest" description="Disordered" evidence="35">
    <location>
        <begin position="2546"/>
        <end position="2572"/>
    </location>
</feature>
<dbReference type="InterPro" id="IPR009010">
    <property type="entry name" value="Asp_de-COase-like_dom_sf"/>
</dbReference>
<dbReference type="GO" id="GO:0007031">
    <property type="term" value="P:peroxisome organization"/>
    <property type="evidence" value="ECO:0007669"/>
    <property type="project" value="UniProtKB-KW"/>
</dbReference>
<evidence type="ECO:0000256" key="27">
    <source>
        <dbReference type="ARBA" id="ARBA00023319"/>
    </source>
</evidence>
<evidence type="ECO:0000256" key="8">
    <source>
        <dbReference type="ARBA" id="ARBA00022490"/>
    </source>
</evidence>
<feature type="compositionally biased region" description="Basic and acidic residues" evidence="35">
    <location>
        <begin position="2691"/>
        <end position="2725"/>
    </location>
</feature>
<dbReference type="Gene3D" id="2.40.40.20">
    <property type="match status" value="1"/>
</dbReference>
<dbReference type="InterPro" id="IPR005203">
    <property type="entry name" value="Hemocyanin_C"/>
</dbReference>
<dbReference type="Gene3D" id="1.10.510.10">
    <property type="entry name" value="Transferase(Phosphotransferase) domain 1"/>
    <property type="match status" value="1"/>
</dbReference>
<dbReference type="InterPro" id="IPR017441">
    <property type="entry name" value="Protein_kinase_ATP_BS"/>
</dbReference>
<evidence type="ECO:0000313" key="40">
    <source>
        <dbReference type="Proteomes" id="UP000037069"/>
    </source>
</evidence>
<dbReference type="Gene3D" id="2.60.40.1520">
    <property type="entry name" value="Hemocyanin, C-terminal domain"/>
    <property type="match status" value="1"/>
</dbReference>
<evidence type="ECO:0000256" key="15">
    <source>
        <dbReference type="ARBA" id="ARBA00022741"/>
    </source>
</evidence>
<dbReference type="GO" id="GO:0048468">
    <property type="term" value="P:cell development"/>
    <property type="evidence" value="ECO:0007669"/>
    <property type="project" value="UniProtKB-ARBA"/>
</dbReference>
<dbReference type="GO" id="GO:0045887">
    <property type="term" value="P:positive regulation of synaptic assembly at neuromuscular junction"/>
    <property type="evidence" value="ECO:0007669"/>
    <property type="project" value="UniProtKB-ARBA"/>
</dbReference>
<evidence type="ECO:0000256" key="10">
    <source>
        <dbReference type="ARBA" id="ARBA00022593"/>
    </source>
</evidence>
<dbReference type="InterPro" id="IPR014756">
    <property type="entry name" value="Ig_E-set"/>
</dbReference>
<dbReference type="InterPro" id="IPR005204">
    <property type="entry name" value="Hemocyanin_N"/>
</dbReference>
<dbReference type="InterPro" id="IPR008266">
    <property type="entry name" value="Tyr_kinase_AS"/>
</dbReference>
<accession>A0A0L0CAR6</accession>
<keyword evidence="19" id="KW-0653">Protein transport</keyword>
<dbReference type="InterPro" id="IPR013098">
    <property type="entry name" value="Ig_I-set"/>
</dbReference>
<dbReference type="Gene3D" id="3.30.200.20">
    <property type="entry name" value="Phosphorylase Kinase, domain 1"/>
    <property type="match status" value="1"/>
</dbReference>
<keyword evidence="27" id="KW-0393">Immunoglobulin domain</keyword>
<evidence type="ECO:0000256" key="4">
    <source>
        <dbReference type="ARBA" id="ARBA00008171"/>
    </source>
</evidence>
<feature type="region of interest" description="Disordered" evidence="35">
    <location>
        <begin position="2876"/>
        <end position="2920"/>
    </location>
</feature>
<dbReference type="SUPFAM" id="SSF48726">
    <property type="entry name" value="Immunoglobulin"/>
    <property type="match status" value="4"/>
</dbReference>
<comment type="catalytic activity">
    <reaction evidence="31">
        <text>ATP + H2O = ADP + phosphate + H(+)</text>
        <dbReference type="Rhea" id="RHEA:13065"/>
        <dbReference type="ChEBI" id="CHEBI:15377"/>
        <dbReference type="ChEBI" id="CHEBI:15378"/>
        <dbReference type="ChEBI" id="CHEBI:30616"/>
        <dbReference type="ChEBI" id="CHEBI:43474"/>
        <dbReference type="ChEBI" id="CHEBI:456216"/>
    </reaction>
    <physiologicalReaction direction="left-to-right" evidence="31">
        <dbReference type="Rhea" id="RHEA:13066"/>
    </physiologicalReaction>
</comment>
<feature type="compositionally biased region" description="Low complexity" evidence="35">
    <location>
        <begin position="2546"/>
        <end position="2556"/>
    </location>
</feature>
<keyword evidence="21 36" id="KW-0472">Membrane</keyword>
<dbReference type="SUPFAM" id="SSF52540">
    <property type="entry name" value="P-loop containing nucleoside triphosphate hydrolases"/>
    <property type="match status" value="2"/>
</dbReference>
<feature type="binding site" evidence="34">
    <location>
        <position position="1707"/>
    </location>
    <ligand>
        <name>ATP</name>
        <dbReference type="ChEBI" id="CHEBI:30616"/>
    </ligand>
</feature>
<keyword evidence="7" id="KW-0217">Developmental protein</keyword>
<evidence type="ECO:0000259" key="37">
    <source>
        <dbReference type="PROSITE" id="PS50011"/>
    </source>
</evidence>
<organism evidence="39 40">
    <name type="scientific">Lucilia cuprina</name>
    <name type="common">Green bottle fly</name>
    <name type="synonym">Australian sheep blowfly</name>
    <dbReference type="NCBI Taxonomy" id="7375"/>
    <lineage>
        <taxon>Eukaryota</taxon>
        <taxon>Metazoa</taxon>
        <taxon>Ecdysozoa</taxon>
        <taxon>Arthropoda</taxon>
        <taxon>Hexapoda</taxon>
        <taxon>Insecta</taxon>
        <taxon>Pterygota</taxon>
        <taxon>Neoptera</taxon>
        <taxon>Endopterygota</taxon>
        <taxon>Diptera</taxon>
        <taxon>Brachycera</taxon>
        <taxon>Muscomorpha</taxon>
        <taxon>Oestroidea</taxon>
        <taxon>Calliphoridae</taxon>
        <taxon>Luciliinae</taxon>
        <taxon>Lucilia</taxon>
    </lineage>
</organism>
<dbReference type="GO" id="GO:0090130">
    <property type="term" value="P:tissue migration"/>
    <property type="evidence" value="ECO:0007669"/>
    <property type="project" value="UniProtKB-ARBA"/>
</dbReference>
<keyword evidence="15 34" id="KW-0547">Nucleotide-binding</keyword>
<dbReference type="PROSITE" id="PS50011">
    <property type="entry name" value="PROTEIN_KINASE_DOM"/>
    <property type="match status" value="1"/>
</dbReference>
<protein>
    <recommendedName>
        <fullName evidence="29">Peroxisomal ATPase PEX1</fullName>
        <ecNumber evidence="5">2.7.10.1</ecNumber>
    </recommendedName>
    <alternativeName>
        <fullName evidence="28">Peroxin-1</fullName>
    </alternativeName>
</protein>
<evidence type="ECO:0000256" key="20">
    <source>
        <dbReference type="ARBA" id="ARBA00022989"/>
    </source>
</evidence>
<dbReference type="FunFam" id="2.60.40.10:FF:000020">
    <property type="entry name" value="Fibroblast growth factor receptor"/>
    <property type="match status" value="1"/>
</dbReference>
<dbReference type="FunFam" id="3.40.50.300:FF:000149">
    <property type="entry name" value="Nuclear valosin-containing protein-like"/>
    <property type="match status" value="1"/>
</dbReference>
<feature type="region of interest" description="Disordered" evidence="35">
    <location>
        <begin position="2458"/>
        <end position="2477"/>
    </location>
</feature>
<dbReference type="InterPro" id="IPR001245">
    <property type="entry name" value="Ser-Thr/Tyr_kinase_cat_dom"/>
</dbReference>
<evidence type="ECO:0000256" key="3">
    <source>
        <dbReference type="ARBA" id="ARBA00006914"/>
    </source>
</evidence>
<feature type="compositionally biased region" description="Polar residues" evidence="35">
    <location>
        <begin position="2626"/>
        <end position="2646"/>
    </location>
</feature>
<dbReference type="FunFam" id="3.30.200.20:FF:000651">
    <property type="entry name" value="Fibroblast growth factor receptor"/>
    <property type="match status" value="1"/>
</dbReference>
<dbReference type="SUPFAM" id="SSF50692">
    <property type="entry name" value="ADC-like"/>
    <property type="match status" value="1"/>
</dbReference>
<dbReference type="FunFam" id="1.10.8.60:FF:000105">
    <property type="entry name" value="PeRoXisome assembly factor"/>
    <property type="match status" value="1"/>
</dbReference>
<dbReference type="GO" id="GO:0001708">
    <property type="term" value="P:cell fate specification"/>
    <property type="evidence" value="ECO:0007669"/>
    <property type="project" value="UniProtKB-ARBA"/>
</dbReference>
<dbReference type="InterPro" id="IPR003599">
    <property type="entry name" value="Ig_sub"/>
</dbReference>
<dbReference type="InterPro" id="IPR007110">
    <property type="entry name" value="Ig-like_dom"/>
</dbReference>
<comment type="subunit">
    <text evidence="33">Interacts with PEX6; forming the PEX1-PEX6 AAA ATPase complex, which is composed of a heterohexamer formed by a trimer of PEX1-PEX6 dimers.</text>
</comment>
<dbReference type="GO" id="GO:0022603">
    <property type="term" value="P:regulation of anatomical structure morphogenesis"/>
    <property type="evidence" value="ECO:0007669"/>
    <property type="project" value="UniProtKB-ARBA"/>
</dbReference>
<keyword evidence="14" id="KW-0677">Repeat</keyword>
<dbReference type="PANTHER" id="PTHR24416:SF550">
    <property type="entry name" value="FIBROBLAST GROWTH FACTOR RECEPTOR HOMOLOG 1-RELATED"/>
    <property type="match status" value="1"/>
</dbReference>
<dbReference type="OrthoDB" id="5984265at2759"/>
<feature type="compositionally biased region" description="Basic and acidic residues" evidence="35">
    <location>
        <begin position="1321"/>
        <end position="1339"/>
    </location>
</feature>
<evidence type="ECO:0000256" key="9">
    <source>
        <dbReference type="ARBA" id="ARBA00022553"/>
    </source>
</evidence>
<dbReference type="GO" id="GO:0048729">
    <property type="term" value="P:tissue morphogenesis"/>
    <property type="evidence" value="ECO:0007669"/>
    <property type="project" value="UniProtKB-ARBA"/>
</dbReference>
<evidence type="ECO:0000256" key="30">
    <source>
        <dbReference type="ARBA" id="ARBA00046271"/>
    </source>
</evidence>
<dbReference type="SUPFAM" id="SSF81296">
    <property type="entry name" value="E set domains"/>
    <property type="match status" value="1"/>
</dbReference>
<feature type="compositionally biased region" description="Polar residues" evidence="35">
    <location>
        <begin position="2876"/>
        <end position="2900"/>
    </location>
</feature>
<evidence type="ECO:0000256" key="18">
    <source>
        <dbReference type="ARBA" id="ARBA00022840"/>
    </source>
</evidence>
<dbReference type="SMART" id="SM00409">
    <property type="entry name" value="IG"/>
    <property type="match status" value="5"/>
</dbReference>
<evidence type="ECO:0000256" key="14">
    <source>
        <dbReference type="ARBA" id="ARBA00022737"/>
    </source>
</evidence>
<evidence type="ECO:0000256" key="7">
    <source>
        <dbReference type="ARBA" id="ARBA00022473"/>
    </source>
</evidence>
<gene>
    <name evidence="39" type="ORF">FF38_05763</name>
</gene>
<dbReference type="Gene3D" id="3.10.330.10">
    <property type="match status" value="1"/>
</dbReference>
<dbReference type="GO" id="GO:0005576">
    <property type="term" value="C:extracellular region"/>
    <property type="evidence" value="ECO:0007669"/>
    <property type="project" value="UniProtKB-ARBA"/>
</dbReference>
<dbReference type="SUPFAM" id="SSF48050">
    <property type="entry name" value="Hemocyanin, N-terminal domain"/>
    <property type="match status" value="1"/>
</dbReference>
<dbReference type="GO" id="GO:0016887">
    <property type="term" value="F:ATP hydrolysis activity"/>
    <property type="evidence" value="ECO:0007669"/>
    <property type="project" value="InterPro"/>
</dbReference>
<feature type="compositionally biased region" description="Gly residues" evidence="35">
    <location>
        <begin position="2490"/>
        <end position="2503"/>
    </location>
</feature>
<evidence type="ECO:0000259" key="38">
    <source>
        <dbReference type="PROSITE" id="PS50835"/>
    </source>
</evidence>
<keyword evidence="17" id="KW-0378">Hydrolase</keyword>
<dbReference type="Gene3D" id="2.60.40.10">
    <property type="entry name" value="Immunoglobulins"/>
    <property type="match status" value="4"/>
</dbReference>
<feature type="domain" description="Ig-like" evidence="38">
    <location>
        <begin position="1339"/>
        <end position="1429"/>
    </location>
</feature>
<feature type="compositionally biased region" description="Low complexity" evidence="35">
    <location>
        <begin position="2901"/>
        <end position="2913"/>
    </location>
</feature>
<dbReference type="SUPFAM" id="SSF56112">
    <property type="entry name" value="Protein kinase-like (PK-like)"/>
    <property type="match status" value="1"/>
</dbReference>
<dbReference type="PROSITE" id="PS50835">
    <property type="entry name" value="IG_LIKE"/>
    <property type="match status" value="4"/>
</dbReference>
<evidence type="ECO:0000256" key="33">
    <source>
        <dbReference type="ARBA" id="ARBA00064205"/>
    </source>
</evidence>
<dbReference type="GO" id="GO:0005829">
    <property type="term" value="C:cytosol"/>
    <property type="evidence" value="ECO:0007669"/>
    <property type="project" value="UniProtKB-SubCell"/>
</dbReference>
<dbReference type="InterPro" id="IPR000719">
    <property type="entry name" value="Prot_kinase_dom"/>
</dbReference>
<evidence type="ECO:0000256" key="19">
    <source>
        <dbReference type="ARBA" id="ARBA00022927"/>
    </source>
</evidence>
<name>A0A0L0CAR6_LUCCU</name>
<comment type="similarity">
    <text evidence="3">Belongs to the AAA ATPase family.</text>
</comment>
<comment type="similarity">
    <text evidence="4">Belongs to the protein kinase superfamily. TKL Ser/Thr protein kinase family. ROCO subfamily.</text>
</comment>
<feature type="region of interest" description="Disordered" evidence="35">
    <location>
        <begin position="1311"/>
        <end position="1340"/>
    </location>
</feature>
<keyword evidence="20 36" id="KW-1133">Transmembrane helix</keyword>
<feature type="region of interest" description="Disordered" evidence="35">
    <location>
        <begin position="2484"/>
        <end position="2506"/>
    </location>
</feature>
<evidence type="ECO:0000256" key="16">
    <source>
        <dbReference type="ARBA" id="ARBA00022777"/>
    </source>
</evidence>
<feature type="region of interest" description="Disordered" evidence="35">
    <location>
        <begin position="2399"/>
        <end position="2443"/>
    </location>
</feature>
<dbReference type="Gene3D" id="1.10.8.60">
    <property type="match status" value="2"/>
</dbReference>
<evidence type="ECO:0000256" key="26">
    <source>
        <dbReference type="ARBA" id="ARBA00023180"/>
    </source>
</evidence>
<evidence type="ECO:0000256" key="11">
    <source>
        <dbReference type="ARBA" id="ARBA00022679"/>
    </source>
</evidence>
<feature type="region of interest" description="Disordered" evidence="35">
    <location>
        <begin position="2625"/>
        <end position="2646"/>
    </location>
</feature>
<dbReference type="Pfam" id="PF00004">
    <property type="entry name" value="AAA"/>
    <property type="match status" value="2"/>
</dbReference>
<keyword evidence="24" id="KW-1015">Disulfide bond</keyword>
<dbReference type="InterPro" id="IPR037020">
    <property type="entry name" value="Hemocyanin_C_sf"/>
</dbReference>
<dbReference type="Proteomes" id="UP000037069">
    <property type="component" value="Unassembled WGS sequence"/>
</dbReference>
<dbReference type="Gene3D" id="3.40.50.300">
    <property type="entry name" value="P-loop containing nucleotide triphosphate hydrolases"/>
    <property type="match status" value="2"/>
</dbReference>
<dbReference type="GO" id="GO:0005778">
    <property type="term" value="C:peroxisomal membrane"/>
    <property type="evidence" value="ECO:0007669"/>
    <property type="project" value="UniProtKB-SubCell"/>
</dbReference>
<evidence type="ECO:0000256" key="13">
    <source>
        <dbReference type="ARBA" id="ARBA00022729"/>
    </source>
</evidence>
<reference evidence="39 40" key="1">
    <citation type="journal article" date="2015" name="Nat. Commun.">
        <title>Lucilia cuprina genome unlocks parasitic fly biology to underpin future interventions.</title>
        <authorList>
            <person name="Anstead C.A."/>
            <person name="Korhonen P.K."/>
            <person name="Young N.D."/>
            <person name="Hall R.S."/>
            <person name="Jex A.R."/>
            <person name="Murali S.C."/>
            <person name="Hughes D.S."/>
            <person name="Lee S.F."/>
            <person name="Perry T."/>
            <person name="Stroehlein A.J."/>
            <person name="Ansell B.R."/>
            <person name="Breugelmans B."/>
            <person name="Hofmann A."/>
            <person name="Qu J."/>
            <person name="Dugan S."/>
            <person name="Lee S.L."/>
            <person name="Chao H."/>
            <person name="Dinh H."/>
            <person name="Han Y."/>
            <person name="Doddapaneni H.V."/>
            <person name="Worley K.C."/>
            <person name="Muzny D.M."/>
            <person name="Ioannidis P."/>
            <person name="Waterhouse R.M."/>
            <person name="Zdobnov E.M."/>
            <person name="James P.J."/>
            <person name="Bagnall N.H."/>
            <person name="Kotze A.C."/>
            <person name="Gibbs R.A."/>
            <person name="Richards S."/>
            <person name="Batterham P."/>
            <person name="Gasser R.B."/>
        </authorList>
    </citation>
    <scope>NUCLEOTIDE SEQUENCE [LARGE SCALE GENOMIC DNA]</scope>
    <source>
        <strain evidence="39 40">LS</strain>
        <tissue evidence="39">Full body</tissue>
    </source>
</reference>
<feature type="transmembrane region" description="Helical" evidence="36">
    <location>
        <begin position="2051"/>
        <end position="2077"/>
    </location>
</feature>
<evidence type="ECO:0000256" key="31">
    <source>
        <dbReference type="ARBA" id="ARBA00048778"/>
    </source>
</evidence>
<dbReference type="GO" id="GO:0001667">
    <property type="term" value="P:ameboidal-type cell migration"/>
    <property type="evidence" value="ECO:0007669"/>
    <property type="project" value="UniProtKB-ARBA"/>
</dbReference>
<evidence type="ECO:0000256" key="2">
    <source>
        <dbReference type="ARBA" id="ARBA00004514"/>
    </source>
</evidence>
<dbReference type="GO" id="GO:0030030">
    <property type="term" value="P:cell projection organization"/>
    <property type="evidence" value="ECO:0007669"/>
    <property type="project" value="UniProtKB-ARBA"/>
</dbReference>
<dbReference type="GO" id="GO:0008347">
    <property type="term" value="P:glial cell migration"/>
    <property type="evidence" value="ECO:0007669"/>
    <property type="project" value="UniProtKB-ARBA"/>
</dbReference>
<keyword evidence="25 39" id="KW-0675">Receptor</keyword>
<keyword evidence="11" id="KW-0808">Transferase</keyword>
<dbReference type="STRING" id="7375.A0A0L0CAR6"/>
<dbReference type="InterPro" id="IPR020635">
    <property type="entry name" value="Tyr_kinase_cat_dom"/>
</dbReference>
<dbReference type="Pfam" id="PF03723">
    <property type="entry name" value="Hemocyanin_C"/>
    <property type="match status" value="1"/>
</dbReference>
<evidence type="ECO:0000256" key="36">
    <source>
        <dbReference type="SAM" id="Phobius"/>
    </source>
</evidence>
<dbReference type="Pfam" id="PF03722">
    <property type="entry name" value="Hemocyanin_N"/>
    <property type="match status" value="1"/>
</dbReference>
<evidence type="ECO:0000256" key="25">
    <source>
        <dbReference type="ARBA" id="ARBA00023170"/>
    </source>
</evidence>
<keyword evidence="22" id="KW-0829">Tyrosine-protein kinase</keyword>
<dbReference type="SMART" id="SM00408">
    <property type="entry name" value="IGc2"/>
    <property type="match status" value="5"/>
</dbReference>
<dbReference type="PANTHER" id="PTHR24416">
    <property type="entry name" value="TYROSINE-PROTEIN KINASE RECEPTOR"/>
    <property type="match status" value="1"/>
</dbReference>
<evidence type="ECO:0000256" key="5">
    <source>
        <dbReference type="ARBA" id="ARBA00011902"/>
    </source>
</evidence>
<evidence type="ECO:0000256" key="28">
    <source>
        <dbReference type="ARBA" id="ARBA00032509"/>
    </source>
</evidence>
<dbReference type="InterPro" id="IPR015342">
    <property type="entry name" value="PEX1-N_C-lobe"/>
</dbReference>
<feature type="compositionally biased region" description="Polar residues" evidence="35">
    <location>
        <begin position="2599"/>
        <end position="2608"/>
    </location>
</feature>
<dbReference type="CDD" id="cd19526">
    <property type="entry name" value="RecA-like_PEX1_r2"/>
    <property type="match status" value="1"/>
</dbReference>
<dbReference type="InterPro" id="IPR003960">
    <property type="entry name" value="ATPase_AAA_CS"/>
</dbReference>